<reference evidence="1 2" key="1">
    <citation type="submission" date="2011-07" db="EMBL/GenBank/DDBJ databases">
        <authorList>
            <person name="Genoscope - CEA"/>
        </authorList>
    </citation>
    <scope>NUCLEOTIDE SEQUENCE [LARGE SCALE GENOMIC DNA]</scope>
    <source>
        <strain evidence="2">lorraine</strain>
    </source>
</reference>
<dbReference type="Proteomes" id="UP000010102">
    <property type="component" value="Chromosome"/>
</dbReference>
<proteinExistence type="predicted"/>
<protein>
    <submittedName>
        <fullName evidence="1">Uncharacterized protein</fullName>
    </submittedName>
</protein>
<accession>A0AAV2UXJ0</accession>
<sequence length="80" mass="9270">MINKGCVDIILHLMRGHTLDCLIQIQQIHYLPRNLLKKFHYLKPSISDILSILDTLFLNDRFSVPQLIRSIHKANTGYIG</sequence>
<dbReference type="EMBL" id="FQ958210">
    <property type="protein sequence ID" value="CCD05912.1"/>
    <property type="molecule type" value="Genomic_DNA"/>
</dbReference>
<gene>
    <name evidence="1" type="ORF">LPO_1899</name>
</gene>
<evidence type="ECO:0000313" key="2">
    <source>
        <dbReference type="Proteomes" id="UP000010102"/>
    </source>
</evidence>
<dbReference type="KEGG" id="lpo:LPO_1899"/>
<name>A0AAV2UXJ0_LEGPN</name>
<dbReference type="AlphaFoldDB" id="A0AAV2UXJ0"/>
<organism evidence="1 2">
    <name type="scientific">Legionella pneumophila subsp. pneumophila</name>
    <dbReference type="NCBI Taxonomy" id="91891"/>
    <lineage>
        <taxon>Bacteria</taxon>
        <taxon>Pseudomonadati</taxon>
        <taxon>Pseudomonadota</taxon>
        <taxon>Gammaproteobacteria</taxon>
        <taxon>Legionellales</taxon>
        <taxon>Legionellaceae</taxon>
        <taxon>Legionella</taxon>
    </lineage>
</organism>
<evidence type="ECO:0000313" key="1">
    <source>
        <dbReference type="EMBL" id="CCD05912.1"/>
    </source>
</evidence>